<evidence type="ECO:0000256" key="5">
    <source>
        <dbReference type="ARBA" id="ARBA00022618"/>
    </source>
</evidence>
<evidence type="ECO:0000256" key="14">
    <source>
        <dbReference type="SAM" id="MobiDB-lite"/>
    </source>
</evidence>
<dbReference type="PROSITE" id="PS51872">
    <property type="entry name" value="ZF_ZBR"/>
    <property type="match status" value="1"/>
</dbReference>
<evidence type="ECO:0000256" key="9">
    <source>
        <dbReference type="ARBA" id="ARBA00022786"/>
    </source>
</evidence>
<evidence type="ECO:0000313" key="17">
    <source>
        <dbReference type="Proteomes" id="UP000034805"/>
    </source>
</evidence>
<feature type="compositionally biased region" description="Basic and acidic residues" evidence="14">
    <location>
        <begin position="1"/>
        <end position="24"/>
    </location>
</feature>
<keyword evidence="4" id="KW-0963">Cytoplasm</keyword>
<dbReference type="Gene3D" id="2.20.25.20">
    <property type="match status" value="1"/>
</dbReference>
<dbReference type="GO" id="GO:0045835">
    <property type="term" value="P:negative regulation of meiotic nuclear division"/>
    <property type="evidence" value="ECO:0007669"/>
    <property type="project" value="InterPro"/>
</dbReference>
<feature type="region of interest" description="Disordered" evidence="14">
    <location>
        <begin position="1"/>
        <end position="28"/>
    </location>
</feature>
<evidence type="ECO:0000256" key="6">
    <source>
        <dbReference type="ARBA" id="ARBA00022723"/>
    </source>
</evidence>
<dbReference type="InterPro" id="IPR036047">
    <property type="entry name" value="F-box-like_dom_sf"/>
</dbReference>
<dbReference type="SMART" id="SM00647">
    <property type="entry name" value="IBR"/>
    <property type="match status" value="1"/>
</dbReference>
<dbReference type="UniPathway" id="UPA00143"/>
<dbReference type="PANTHER" id="PTHR15493:SF8">
    <property type="entry name" value="F-BOX ONLY PROTEIN 5"/>
    <property type="match status" value="1"/>
</dbReference>
<dbReference type="InterPro" id="IPR002867">
    <property type="entry name" value="IBR_dom"/>
</dbReference>
<dbReference type="GO" id="GO:0007088">
    <property type="term" value="P:regulation of mitotic nuclear division"/>
    <property type="evidence" value="ECO:0007669"/>
    <property type="project" value="InterPro"/>
</dbReference>
<keyword evidence="7 13" id="KW-0863">Zinc-finger</keyword>
<dbReference type="GO" id="GO:0008270">
    <property type="term" value="F:zinc ion binding"/>
    <property type="evidence" value="ECO:0007669"/>
    <property type="project" value="UniProtKB-KW"/>
</dbReference>
<dbReference type="GO" id="GO:0051301">
    <property type="term" value="P:cell division"/>
    <property type="evidence" value="ECO:0007669"/>
    <property type="project" value="UniProtKB-KW"/>
</dbReference>
<dbReference type="AlphaFoldDB" id="A0A0P7ULW8"/>
<dbReference type="InterPro" id="IPR001810">
    <property type="entry name" value="F-box_dom"/>
</dbReference>
<dbReference type="GO" id="GO:0016567">
    <property type="term" value="P:protein ubiquitination"/>
    <property type="evidence" value="ECO:0007669"/>
    <property type="project" value="UniProtKB-UniPathway"/>
</dbReference>
<keyword evidence="6" id="KW-0479">Metal-binding</keyword>
<dbReference type="Pfam" id="PF12937">
    <property type="entry name" value="F-box-like"/>
    <property type="match status" value="1"/>
</dbReference>
<dbReference type="SUPFAM" id="SSF57850">
    <property type="entry name" value="RING/U-box"/>
    <property type="match status" value="1"/>
</dbReference>
<dbReference type="GO" id="GO:0005634">
    <property type="term" value="C:nucleus"/>
    <property type="evidence" value="ECO:0007669"/>
    <property type="project" value="UniProtKB-SubCell"/>
</dbReference>
<evidence type="ECO:0000256" key="2">
    <source>
        <dbReference type="ARBA" id="ARBA00004496"/>
    </source>
</evidence>
<comment type="caution">
    <text evidence="16">The sequence shown here is derived from an EMBL/GenBank/DDBJ whole genome shotgun (WGS) entry which is preliminary data.</text>
</comment>
<keyword evidence="8" id="KW-0498">Mitosis</keyword>
<evidence type="ECO:0000259" key="15">
    <source>
        <dbReference type="PROSITE" id="PS51872"/>
    </source>
</evidence>
<dbReference type="PANTHER" id="PTHR15493">
    <property type="entry name" value="F-BOX ONLY PROTEIN 5 AND 43"/>
    <property type="match status" value="1"/>
</dbReference>
<evidence type="ECO:0000256" key="13">
    <source>
        <dbReference type="PROSITE-ProRule" id="PRU01220"/>
    </source>
</evidence>
<sequence>MKCEKEPKEFGQKRSSLWKREDGPKVQSSPCVEECPASCQKENNESTFVSNLPYSGDLDSSILDDSGYQSLHTSQIEPECGAAEHCGKWQERSRCSLLAPVVDDSSCEADHSQTKLPQLHFQLAVCKRLSENHKTNRRFSWKSIEGLAERFGLEKVIGGKMGLECVDVLQELWLRGMKHILAMILGLLADMDLINCSKVSRCWRKIISQDDHVSQRYRAAKLKLWESRQTVPMTTRDFAACRSALSCVQGLSSTPVQRCSRRTVSQKACKQSKSSSRQTRYTEFQEAASTLKQHESLKACKRCGSPAKCNPEALRATCTRQSCGFDFCTQCLREYHGSSACLLCSPASGSSRDVLVIGSSRSKRNVRRL</sequence>
<protein>
    <recommendedName>
        <fullName evidence="15">ZBR-type domain-containing protein</fullName>
    </recommendedName>
</protein>
<dbReference type="Proteomes" id="UP000034805">
    <property type="component" value="Unassembled WGS sequence"/>
</dbReference>
<keyword evidence="12" id="KW-0131">Cell cycle</keyword>
<dbReference type="SUPFAM" id="SSF81383">
    <property type="entry name" value="F-box domain"/>
    <property type="match status" value="1"/>
</dbReference>
<proteinExistence type="predicted"/>
<accession>A0A0P7ULW8</accession>
<evidence type="ECO:0000256" key="8">
    <source>
        <dbReference type="ARBA" id="ARBA00022776"/>
    </source>
</evidence>
<keyword evidence="9" id="KW-0833">Ubl conjugation pathway</keyword>
<evidence type="ECO:0000313" key="16">
    <source>
        <dbReference type="EMBL" id="KPP69687.1"/>
    </source>
</evidence>
<comment type="pathway">
    <text evidence="3">Protein modification; protein ubiquitination.</text>
</comment>
<evidence type="ECO:0000256" key="12">
    <source>
        <dbReference type="ARBA" id="ARBA00023306"/>
    </source>
</evidence>
<dbReference type="FunFam" id="2.20.25.20:FF:000006">
    <property type="entry name" value="F-box only protein 5"/>
    <property type="match status" value="1"/>
</dbReference>
<dbReference type="InterPro" id="IPR044064">
    <property type="entry name" value="ZF_ZBR"/>
</dbReference>
<evidence type="ECO:0000256" key="10">
    <source>
        <dbReference type="ARBA" id="ARBA00022833"/>
    </source>
</evidence>
<keyword evidence="5" id="KW-0132">Cell division</keyword>
<dbReference type="InterPro" id="IPR047147">
    <property type="entry name" value="FBX5_43"/>
</dbReference>
<evidence type="ECO:0000256" key="11">
    <source>
        <dbReference type="ARBA" id="ARBA00023242"/>
    </source>
</evidence>
<keyword evidence="11" id="KW-0539">Nucleus</keyword>
<dbReference type="Gene3D" id="1.20.1280.50">
    <property type="match status" value="1"/>
</dbReference>
<keyword evidence="10" id="KW-0862">Zinc</keyword>
<comment type="subcellular location">
    <subcellularLocation>
        <location evidence="2">Cytoplasm</location>
    </subcellularLocation>
    <subcellularLocation>
        <location evidence="1">Nucleus</location>
    </subcellularLocation>
</comment>
<reference evidence="16 17" key="1">
    <citation type="submission" date="2015-08" db="EMBL/GenBank/DDBJ databases">
        <title>The genome of the Asian arowana (Scleropages formosus).</title>
        <authorList>
            <person name="Tan M.H."/>
            <person name="Gan H.M."/>
            <person name="Croft L.J."/>
            <person name="Austin C.M."/>
        </authorList>
    </citation>
    <scope>NUCLEOTIDE SEQUENCE [LARGE SCALE GENOMIC DNA]</scope>
    <source>
        <strain evidence="16">Aro1</strain>
    </source>
</reference>
<evidence type="ECO:0000256" key="1">
    <source>
        <dbReference type="ARBA" id="ARBA00004123"/>
    </source>
</evidence>
<dbReference type="STRING" id="113540.ENSSFOP00015006743"/>
<evidence type="ECO:0000256" key="7">
    <source>
        <dbReference type="ARBA" id="ARBA00022771"/>
    </source>
</evidence>
<evidence type="ECO:0000256" key="3">
    <source>
        <dbReference type="ARBA" id="ARBA00004906"/>
    </source>
</evidence>
<dbReference type="GO" id="GO:0005737">
    <property type="term" value="C:cytoplasm"/>
    <property type="evidence" value="ECO:0007669"/>
    <property type="project" value="UniProtKB-SubCell"/>
</dbReference>
<evidence type="ECO:0000256" key="4">
    <source>
        <dbReference type="ARBA" id="ARBA00022490"/>
    </source>
</evidence>
<organism evidence="16 17">
    <name type="scientific">Scleropages formosus</name>
    <name type="common">Asian bonytongue</name>
    <name type="synonym">Osteoglossum formosum</name>
    <dbReference type="NCBI Taxonomy" id="113540"/>
    <lineage>
        <taxon>Eukaryota</taxon>
        <taxon>Metazoa</taxon>
        <taxon>Chordata</taxon>
        <taxon>Craniata</taxon>
        <taxon>Vertebrata</taxon>
        <taxon>Euteleostomi</taxon>
        <taxon>Actinopterygii</taxon>
        <taxon>Neopterygii</taxon>
        <taxon>Teleostei</taxon>
        <taxon>Osteoglossocephala</taxon>
        <taxon>Osteoglossomorpha</taxon>
        <taxon>Osteoglossiformes</taxon>
        <taxon>Osteoglossidae</taxon>
        <taxon>Scleropages</taxon>
    </lineage>
</organism>
<name>A0A0P7ULW8_SCLFO</name>
<dbReference type="EMBL" id="JARO02003839">
    <property type="protein sequence ID" value="KPP69687.1"/>
    <property type="molecule type" value="Genomic_DNA"/>
</dbReference>
<gene>
    <name evidence="16" type="ORF">Z043_111541</name>
</gene>
<feature type="domain" description="ZBR-type" evidence="15">
    <location>
        <begin position="296"/>
        <end position="344"/>
    </location>
</feature>